<organism evidence="2 3">
    <name type="scientific">Elasticomyces elasticus</name>
    <dbReference type="NCBI Taxonomy" id="574655"/>
    <lineage>
        <taxon>Eukaryota</taxon>
        <taxon>Fungi</taxon>
        <taxon>Dikarya</taxon>
        <taxon>Ascomycota</taxon>
        <taxon>Pezizomycotina</taxon>
        <taxon>Dothideomycetes</taxon>
        <taxon>Dothideomycetidae</taxon>
        <taxon>Mycosphaerellales</taxon>
        <taxon>Teratosphaeriaceae</taxon>
        <taxon>Elasticomyces</taxon>
    </lineage>
</organism>
<dbReference type="PANTHER" id="PTHR43233">
    <property type="entry name" value="FAMILY N-ACETYLTRANSFERASE, PUTATIVE (AFU_ORTHOLOGUE AFUA_6G03350)-RELATED"/>
    <property type="match status" value="1"/>
</dbReference>
<evidence type="ECO:0008006" key="4">
    <source>
        <dbReference type="Google" id="ProtNLM"/>
    </source>
</evidence>
<feature type="region of interest" description="Disordered" evidence="1">
    <location>
        <begin position="70"/>
        <end position="98"/>
    </location>
</feature>
<sequence>MLDMEDLNDQSWRREDDRGPFLVCTKPDLLDHEFINQAFSSDDMFWAKRLPADQLTKALSQSVTLALYEVSPGGPPATTDEPSSPRTESPTTEAPRKEHLQQIGLARLVTDHVTFVYLSDVYVLPTKRGLGLFPFLIGCVKDLLKMHPALRRAMLLTGSDSLRDFYARTLGVWDVVEETQLTIMSRKAVGTDE</sequence>
<dbReference type="InterPro" id="IPR053144">
    <property type="entry name" value="Acetyltransferase_Butenolide"/>
</dbReference>
<comment type="caution">
    <text evidence="2">The sequence shown here is derived from an EMBL/GenBank/DDBJ whole genome shotgun (WGS) entry which is preliminary data.</text>
</comment>
<dbReference type="EMBL" id="JAVRQU010000003">
    <property type="protein sequence ID" value="KAK5705001.1"/>
    <property type="molecule type" value="Genomic_DNA"/>
</dbReference>
<proteinExistence type="predicted"/>
<dbReference type="AlphaFoldDB" id="A0AAN7VVX2"/>
<dbReference type="Proteomes" id="UP001310594">
    <property type="component" value="Unassembled WGS sequence"/>
</dbReference>
<reference evidence="2" key="1">
    <citation type="submission" date="2023-08" db="EMBL/GenBank/DDBJ databases">
        <title>Black Yeasts Isolated from many extreme environments.</title>
        <authorList>
            <person name="Coleine C."/>
            <person name="Stajich J.E."/>
            <person name="Selbmann L."/>
        </authorList>
    </citation>
    <scope>NUCLEOTIDE SEQUENCE</scope>
    <source>
        <strain evidence="2">CCFEE 5810</strain>
    </source>
</reference>
<evidence type="ECO:0000313" key="2">
    <source>
        <dbReference type="EMBL" id="KAK5705001.1"/>
    </source>
</evidence>
<accession>A0AAN7VVX2</accession>
<dbReference type="Gene3D" id="3.40.630.30">
    <property type="match status" value="1"/>
</dbReference>
<gene>
    <name evidence="2" type="ORF">LTR97_002115</name>
</gene>
<protein>
    <recommendedName>
        <fullName evidence="4">N-acetyltransferase domain-containing protein</fullName>
    </recommendedName>
</protein>
<name>A0AAN7VVX2_9PEZI</name>
<feature type="compositionally biased region" description="Polar residues" evidence="1">
    <location>
        <begin position="80"/>
        <end position="92"/>
    </location>
</feature>
<evidence type="ECO:0000256" key="1">
    <source>
        <dbReference type="SAM" id="MobiDB-lite"/>
    </source>
</evidence>
<dbReference type="InterPro" id="IPR016181">
    <property type="entry name" value="Acyl_CoA_acyltransferase"/>
</dbReference>
<evidence type="ECO:0000313" key="3">
    <source>
        <dbReference type="Proteomes" id="UP001310594"/>
    </source>
</evidence>
<dbReference type="PANTHER" id="PTHR43233:SF1">
    <property type="entry name" value="FAMILY N-ACETYLTRANSFERASE, PUTATIVE (AFU_ORTHOLOGUE AFUA_6G03350)-RELATED"/>
    <property type="match status" value="1"/>
</dbReference>
<dbReference type="SUPFAM" id="SSF55729">
    <property type="entry name" value="Acyl-CoA N-acyltransferases (Nat)"/>
    <property type="match status" value="1"/>
</dbReference>